<dbReference type="EMBL" id="CCKQ01018823">
    <property type="protein sequence ID" value="CDW90813.1"/>
    <property type="molecule type" value="Genomic_DNA"/>
</dbReference>
<keyword evidence="11" id="KW-1185">Reference proteome</keyword>
<protein>
    <submittedName>
        <fullName evidence="10">Kinesin motor domain containing protein</fullName>
    </submittedName>
</protein>
<keyword evidence="5 7" id="KW-0175">Coiled coil</keyword>
<dbReference type="PROSITE" id="PS00411">
    <property type="entry name" value="KINESIN_MOTOR_1"/>
    <property type="match status" value="1"/>
</dbReference>
<feature type="compositionally biased region" description="Polar residues" evidence="8">
    <location>
        <begin position="834"/>
        <end position="845"/>
    </location>
</feature>
<feature type="coiled-coil region" evidence="7">
    <location>
        <begin position="572"/>
        <end position="599"/>
    </location>
</feature>
<dbReference type="InterPro" id="IPR036961">
    <property type="entry name" value="Kinesin_motor_dom_sf"/>
</dbReference>
<comment type="subcellular location">
    <subcellularLocation>
        <location evidence="1">Cytoplasm</location>
    </subcellularLocation>
</comment>
<dbReference type="GO" id="GO:0005875">
    <property type="term" value="C:microtubule associated complex"/>
    <property type="evidence" value="ECO:0007669"/>
    <property type="project" value="TreeGrafter"/>
</dbReference>
<evidence type="ECO:0000256" key="5">
    <source>
        <dbReference type="ARBA" id="ARBA00023054"/>
    </source>
</evidence>
<evidence type="ECO:0000313" key="11">
    <source>
        <dbReference type="Proteomes" id="UP000039865"/>
    </source>
</evidence>
<evidence type="ECO:0000313" key="10">
    <source>
        <dbReference type="EMBL" id="CDW90813.1"/>
    </source>
</evidence>
<feature type="domain" description="Kinesin motor" evidence="9">
    <location>
        <begin position="1"/>
        <end position="309"/>
    </location>
</feature>
<dbReference type="OrthoDB" id="3176171at2759"/>
<dbReference type="PRINTS" id="PR00380">
    <property type="entry name" value="KINESINHEAVY"/>
</dbReference>
<organism evidence="10 11">
    <name type="scientific">Stylonychia lemnae</name>
    <name type="common">Ciliate</name>
    <dbReference type="NCBI Taxonomy" id="5949"/>
    <lineage>
        <taxon>Eukaryota</taxon>
        <taxon>Sar</taxon>
        <taxon>Alveolata</taxon>
        <taxon>Ciliophora</taxon>
        <taxon>Intramacronucleata</taxon>
        <taxon>Spirotrichea</taxon>
        <taxon>Stichotrichia</taxon>
        <taxon>Sporadotrichida</taxon>
        <taxon>Oxytrichidae</taxon>
        <taxon>Stylonychinae</taxon>
        <taxon>Stylonychia</taxon>
    </lineage>
</organism>
<dbReference type="GO" id="GO:0005524">
    <property type="term" value="F:ATP binding"/>
    <property type="evidence" value="ECO:0007669"/>
    <property type="project" value="UniProtKB-UniRule"/>
</dbReference>
<evidence type="ECO:0000256" key="1">
    <source>
        <dbReference type="ARBA" id="ARBA00004496"/>
    </source>
</evidence>
<dbReference type="GO" id="GO:0007052">
    <property type="term" value="P:mitotic spindle organization"/>
    <property type="evidence" value="ECO:0007669"/>
    <property type="project" value="TreeGrafter"/>
</dbReference>
<evidence type="ECO:0000256" key="4">
    <source>
        <dbReference type="ARBA" id="ARBA00022840"/>
    </source>
</evidence>
<dbReference type="PANTHER" id="PTHR47969:SF15">
    <property type="entry name" value="CHROMOSOME-ASSOCIATED KINESIN KIF4A-RELATED"/>
    <property type="match status" value="1"/>
</dbReference>
<accession>A0A078BB67</accession>
<dbReference type="Pfam" id="PF00225">
    <property type="entry name" value="Kinesin"/>
    <property type="match status" value="1"/>
</dbReference>
<dbReference type="InterPro" id="IPR027640">
    <property type="entry name" value="Kinesin-like_fam"/>
</dbReference>
<dbReference type="GO" id="GO:0007018">
    <property type="term" value="P:microtubule-based movement"/>
    <property type="evidence" value="ECO:0007669"/>
    <property type="project" value="InterPro"/>
</dbReference>
<dbReference type="Gene3D" id="3.40.850.10">
    <property type="entry name" value="Kinesin motor domain"/>
    <property type="match status" value="1"/>
</dbReference>
<comment type="similarity">
    <text evidence="6">Belongs to the TRAFAC class myosin-kinesin ATPase superfamily. Kinesin family.</text>
</comment>
<keyword evidence="4 6" id="KW-0067">ATP-binding</keyword>
<dbReference type="PANTHER" id="PTHR47969">
    <property type="entry name" value="CHROMOSOME-ASSOCIATED KINESIN KIF4A-RELATED"/>
    <property type="match status" value="1"/>
</dbReference>
<feature type="coiled-coil region" evidence="7">
    <location>
        <begin position="324"/>
        <end position="351"/>
    </location>
</feature>
<dbReference type="SMART" id="SM00129">
    <property type="entry name" value="KISc"/>
    <property type="match status" value="1"/>
</dbReference>
<keyword evidence="3 6" id="KW-0547">Nucleotide-binding</keyword>
<keyword evidence="2" id="KW-0963">Cytoplasm</keyword>
<dbReference type="AlphaFoldDB" id="A0A078BB67"/>
<feature type="binding site" evidence="6">
    <location>
        <begin position="14"/>
        <end position="21"/>
    </location>
    <ligand>
        <name>ATP</name>
        <dbReference type="ChEBI" id="CHEBI:30616"/>
    </ligand>
</feature>
<evidence type="ECO:0000256" key="2">
    <source>
        <dbReference type="ARBA" id="ARBA00022490"/>
    </source>
</evidence>
<sequence length="1012" mass="115386">MLNQGFHATLFVYGQTGSGKTYSMEGYKYAATNPNKPNKMLPQIPKEQDEDEGLIPRSIRELFLQIEKRKKESEGSKISVTCSYIQLYNERIYDLLNSDIYKNHQNKRLDGVPGLKLKWNGSNDDIIIENLFCFDCNSSQDGFHYFWKGLKNKMMASHKMNNSSSRSHCILTFTVHQIDIKNPDNLIVSKLQLVDLAGSERQSTTGVAKDPSLLKESIEINKSLFTLRQVISALTDNSTLQQQKQNGFGGLNEKNYTYVPYRESKLTSILRQSLGGNSYTLMIACITPLDDYLDENISTLNYASRASHISNVPTINQDPKLKLINEQKRMIERLQRELKIANDQIKFLTMQNTQIGFNRTYGGGSGGGMTGPSGSVINGSQGMQTLNSFQNVNINDPNDTNGKVTINNNYNSNVIAIINNQDAATQSPTGKQIPSQIKTEKQQTQSRTVNEIRQQQQQTNQNSLLPDIRSNSRTTTQNQFYQGNEQLQAQSVQVSSKQQQMNSDFQSFFQTKQDALKNLSAAVQTPQQQLPNPLLAGQGATDRLIFSINMIKEVLQSNLQLREDLLRLSQDHEKTQVQNYQLNNENEDLRDRLQLITNEKGYEIEYQQHLPQMNIEEEIGLVKNKQQLDDLKKHVLSHIFSLRKENRHLVKRIEGYEAQSNLKHVKQIRQAPKQIPVEQKQYRQITYENEDTAEFSSQDRYERKSQQYHMNDELNDTFNPHSQNSQSRTVRNLQNIKASRERASNTKRNQVQKFNKSKTKQINRPFLNQSYNPDDDDKEQPTQFSSGMENQLNHRDSSLPQPLLSNRGQERSFDSVITSRQNARNIKDLDPSFMPQSKNQPNSTRVSADQLSSLKLKALNSQAQDGHSYFNIMNHRLQNIKNDAGITTIDEEVNEITTLDKIDSKNIDLQNNMNFKTPKKSNKYQSNIPQQTQYDVAKGVPMPLTIANVNSNYSQIGNINSNSIVSSAGQEFMNKNSQFLANLSKLEGVSAVQANYSSLNYAKGVKPKRYKN</sequence>
<feature type="compositionally biased region" description="Polar residues" evidence="8">
    <location>
        <begin position="762"/>
        <end position="772"/>
    </location>
</feature>
<dbReference type="Proteomes" id="UP000039865">
    <property type="component" value="Unassembled WGS sequence"/>
</dbReference>
<proteinExistence type="inferred from homology"/>
<feature type="compositionally biased region" description="Polar residues" evidence="8">
    <location>
        <begin position="798"/>
        <end position="807"/>
    </location>
</feature>
<dbReference type="GO" id="GO:0005737">
    <property type="term" value="C:cytoplasm"/>
    <property type="evidence" value="ECO:0007669"/>
    <property type="project" value="UniProtKB-SubCell"/>
</dbReference>
<feature type="region of interest" description="Disordered" evidence="8">
    <location>
        <begin position="738"/>
        <end position="845"/>
    </location>
</feature>
<feature type="compositionally biased region" description="Polar residues" evidence="8">
    <location>
        <begin position="781"/>
        <end position="791"/>
    </location>
</feature>
<dbReference type="InParanoid" id="A0A078BB67"/>
<dbReference type="InterPro" id="IPR001752">
    <property type="entry name" value="Kinesin_motor_dom"/>
</dbReference>
<dbReference type="InterPro" id="IPR019821">
    <property type="entry name" value="Kinesin_motor_CS"/>
</dbReference>
<keyword evidence="6" id="KW-0505">Motor protein</keyword>
<evidence type="ECO:0000259" key="9">
    <source>
        <dbReference type="PROSITE" id="PS50067"/>
    </source>
</evidence>
<name>A0A078BB67_STYLE</name>
<feature type="region of interest" description="Disordered" evidence="8">
    <location>
        <begin position="424"/>
        <end position="446"/>
    </location>
</feature>
<feature type="region of interest" description="Disordered" evidence="8">
    <location>
        <begin position="451"/>
        <end position="470"/>
    </location>
</feature>
<gene>
    <name evidence="10" type="primary">Contig11252.g12018</name>
    <name evidence="10" type="ORF">STYLEM_19960</name>
</gene>
<dbReference type="GO" id="GO:0051231">
    <property type="term" value="P:spindle elongation"/>
    <property type="evidence" value="ECO:0007669"/>
    <property type="project" value="TreeGrafter"/>
</dbReference>
<dbReference type="GO" id="GO:0003777">
    <property type="term" value="F:microtubule motor activity"/>
    <property type="evidence" value="ECO:0007669"/>
    <property type="project" value="InterPro"/>
</dbReference>
<evidence type="ECO:0000256" key="8">
    <source>
        <dbReference type="SAM" id="MobiDB-lite"/>
    </source>
</evidence>
<reference evidence="10 11" key="1">
    <citation type="submission" date="2014-06" db="EMBL/GenBank/DDBJ databases">
        <authorList>
            <person name="Swart Estienne"/>
        </authorList>
    </citation>
    <scope>NUCLEOTIDE SEQUENCE [LARGE SCALE GENOMIC DNA]</scope>
    <source>
        <strain evidence="10 11">130c</strain>
    </source>
</reference>
<feature type="compositionally biased region" description="Polar residues" evidence="8">
    <location>
        <begin position="815"/>
        <end position="824"/>
    </location>
</feature>
<evidence type="ECO:0000256" key="7">
    <source>
        <dbReference type="SAM" id="Coils"/>
    </source>
</evidence>
<dbReference type="PROSITE" id="PS50067">
    <property type="entry name" value="KINESIN_MOTOR_2"/>
    <property type="match status" value="1"/>
</dbReference>
<dbReference type="InterPro" id="IPR027417">
    <property type="entry name" value="P-loop_NTPase"/>
</dbReference>
<dbReference type="SUPFAM" id="SSF52540">
    <property type="entry name" value="P-loop containing nucleoside triphosphate hydrolases"/>
    <property type="match status" value="1"/>
</dbReference>
<dbReference type="GO" id="GO:0008017">
    <property type="term" value="F:microtubule binding"/>
    <property type="evidence" value="ECO:0007669"/>
    <property type="project" value="InterPro"/>
</dbReference>
<evidence type="ECO:0000256" key="3">
    <source>
        <dbReference type="ARBA" id="ARBA00022741"/>
    </source>
</evidence>
<evidence type="ECO:0000256" key="6">
    <source>
        <dbReference type="PROSITE-ProRule" id="PRU00283"/>
    </source>
</evidence>